<dbReference type="InterPro" id="IPR027417">
    <property type="entry name" value="P-loop_NTPase"/>
</dbReference>
<dbReference type="GO" id="GO:0042760">
    <property type="term" value="P:very long-chain fatty acid catabolic process"/>
    <property type="evidence" value="ECO:0007669"/>
    <property type="project" value="TreeGrafter"/>
</dbReference>
<keyword evidence="3 8" id="KW-0812">Transmembrane</keyword>
<dbReference type="GO" id="GO:0006635">
    <property type="term" value="P:fatty acid beta-oxidation"/>
    <property type="evidence" value="ECO:0007669"/>
    <property type="project" value="TreeGrafter"/>
</dbReference>
<dbReference type="InterPro" id="IPR003439">
    <property type="entry name" value="ABC_transporter-like_ATP-bd"/>
</dbReference>
<evidence type="ECO:0000256" key="4">
    <source>
        <dbReference type="ARBA" id="ARBA00022741"/>
    </source>
</evidence>
<keyword evidence="7 8" id="KW-0472">Membrane</keyword>
<dbReference type="InterPro" id="IPR036640">
    <property type="entry name" value="ABC1_TM_sf"/>
</dbReference>
<keyword evidence="2" id="KW-0813">Transport</keyword>
<feature type="domain" description="ABC transmembrane type-1" evidence="10">
    <location>
        <begin position="62"/>
        <end position="314"/>
    </location>
</feature>
<feature type="domain" description="ABC transporter" evidence="9">
    <location>
        <begin position="389"/>
        <end position="608"/>
    </location>
</feature>
<dbReference type="GO" id="GO:0005524">
    <property type="term" value="F:ATP binding"/>
    <property type="evidence" value="ECO:0007669"/>
    <property type="project" value="UniProtKB-KW"/>
</dbReference>
<dbReference type="GO" id="GO:0015910">
    <property type="term" value="P:long-chain fatty acid import into peroxisome"/>
    <property type="evidence" value="ECO:0007669"/>
    <property type="project" value="TreeGrafter"/>
</dbReference>
<feature type="transmembrane region" description="Helical" evidence="8">
    <location>
        <begin position="176"/>
        <end position="193"/>
    </location>
</feature>
<dbReference type="PANTHER" id="PTHR11384">
    <property type="entry name" value="ATP-BINDING CASSETTE, SUB-FAMILY D MEMBER"/>
    <property type="match status" value="1"/>
</dbReference>
<dbReference type="GO" id="GO:0016887">
    <property type="term" value="F:ATP hydrolysis activity"/>
    <property type="evidence" value="ECO:0007669"/>
    <property type="project" value="InterPro"/>
</dbReference>
<evidence type="ECO:0000256" key="7">
    <source>
        <dbReference type="ARBA" id="ARBA00023136"/>
    </source>
</evidence>
<dbReference type="Gene3D" id="3.40.50.300">
    <property type="entry name" value="P-loop containing nucleotide triphosphate hydrolases"/>
    <property type="match status" value="1"/>
</dbReference>
<evidence type="ECO:0000256" key="2">
    <source>
        <dbReference type="ARBA" id="ARBA00022448"/>
    </source>
</evidence>
<dbReference type="AlphaFoldDB" id="A0A4P9Z380"/>
<feature type="transmembrane region" description="Helical" evidence="8">
    <location>
        <begin position="205"/>
        <end position="222"/>
    </location>
</feature>
<dbReference type="OrthoDB" id="422637at2759"/>
<dbReference type="Proteomes" id="UP000278143">
    <property type="component" value="Unassembled WGS sequence"/>
</dbReference>
<evidence type="ECO:0000256" key="3">
    <source>
        <dbReference type="ARBA" id="ARBA00022692"/>
    </source>
</evidence>
<dbReference type="GO" id="GO:0005324">
    <property type="term" value="F:long-chain fatty acid transmembrane transporter activity"/>
    <property type="evidence" value="ECO:0007669"/>
    <property type="project" value="TreeGrafter"/>
</dbReference>
<dbReference type="GO" id="GO:0007031">
    <property type="term" value="P:peroxisome organization"/>
    <property type="evidence" value="ECO:0007669"/>
    <property type="project" value="TreeGrafter"/>
</dbReference>
<dbReference type="InterPro" id="IPR003593">
    <property type="entry name" value="AAA+_ATPase"/>
</dbReference>
<protein>
    <submittedName>
        <fullName evidence="11">ABC transporter transmembrane region 2-domain-containing protein</fullName>
    </submittedName>
</protein>
<keyword evidence="4" id="KW-0547">Nucleotide-binding</keyword>
<organism evidence="11 12">
    <name type="scientific">Syncephalis pseudoplumigaleata</name>
    <dbReference type="NCBI Taxonomy" id="1712513"/>
    <lineage>
        <taxon>Eukaryota</taxon>
        <taxon>Fungi</taxon>
        <taxon>Fungi incertae sedis</taxon>
        <taxon>Zoopagomycota</taxon>
        <taxon>Zoopagomycotina</taxon>
        <taxon>Zoopagomycetes</taxon>
        <taxon>Zoopagales</taxon>
        <taxon>Piptocephalidaceae</taxon>
        <taxon>Syncephalis</taxon>
    </lineage>
</organism>
<dbReference type="PROSITE" id="PS50929">
    <property type="entry name" value="ABC_TM1F"/>
    <property type="match status" value="1"/>
</dbReference>
<feature type="transmembrane region" description="Helical" evidence="8">
    <location>
        <begin position="58"/>
        <end position="79"/>
    </location>
</feature>
<evidence type="ECO:0000256" key="6">
    <source>
        <dbReference type="ARBA" id="ARBA00022989"/>
    </source>
</evidence>
<keyword evidence="5" id="KW-0067">ATP-binding</keyword>
<sequence>MDTPTEKQHLLPADPVASVAALEEEAVRQRHGFNLLFLRRLYRIVCITFHPKLHGTALYFYLLLLLVAGANEVAVFYAGNVPSQFFGVLLVKDVHKLNVVIGRSVGILLAATIGKSLVNFVAGLFEYRLRDGLTRHLHRRFLQPHIFYPIVSRNDIDNVDQRIAQDTDKFANTFRLVFQAIVISPFIIIYYTVKTWQVSGYLGPLLSLAYFILFAILSRLVMSPVTKAVFMKERHEGLFRESVAMLRGETKEQTVANHALDALIHRQRNVVYWELPLTFVNNFSSYLGSITSYLIIAIPIYNGRYDHLSPAELTELISQHGFMSMYLIFQFTTIVEQAVRFAELAGFTNRIGQMLEAIDKQEEKEKEGHGPHVHIVDEPLSDSKDAGGIRFDNVTIASPTGQLLIDHLTLDLGLGQHLLITGANGTGKTSLLRVLCGLWPTTTGDCVYYGELQPHHVQLLPQQPYIVAGSLRDQLAYPGAAHTVSDATLQHTLTSAGLDYLLLKVDSPDTDYGTEWTRILSPGEAQRLAFARLLHHRPKLAVLDEATSAIDETAEGMLYRHAIDAGITVVSIGHRESLRAFHTRELHLNGTRNEQNALEGSYALRAIGT</sequence>
<evidence type="ECO:0000313" key="11">
    <source>
        <dbReference type="EMBL" id="RKP26906.1"/>
    </source>
</evidence>
<evidence type="ECO:0000259" key="9">
    <source>
        <dbReference type="PROSITE" id="PS50893"/>
    </source>
</evidence>
<feature type="transmembrane region" description="Helical" evidence="8">
    <location>
        <begin position="99"/>
        <end position="125"/>
    </location>
</feature>
<accession>A0A4P9Z380</accession>
<reference evidence="12" key="1">
    <citation type="journal article" date="2018" name="Nat. Microbiol.">
        <title>Leveraging single-cell genomics to expand the fungal tree of life.</title>
        <authorList>
            <person name="Ahrendt S.R."/>
            <person name="Quandt C.A."/>
            <person name="Ciobanu D."/>
            <person name="Clum A."/>
            <person name="Salamov A."/>
            <person name="Andreopoulos B."/>
            <person name="Cheng J.F."/>
            <person name="Woyke T."/>
            <person name="Pelin A."/>
            <person name="Henrissat B."/>
            <person name="Reynolds N.K."/>
            <person name="Benny G.L."/>
            <person name="Smith M.E."/>
            <person name="James T.Y."/>
            <person name="Grigoriev I.V."/>
        </authorList>
    </citation>
    <scope>NUCLEOTIDE SEQUENCE [LARGE SCALE GENOMIC DNA]</scope>
    <source>
        <strain evidence="12">Benny S71-1</strain>
    </source>
</reference>
<evidence type="ECO:0000256" key="1">
    <source>
        <dbReference type="ARBA" id="ARBA00008575"/>
    </source>
</evidence>
<dbReference type="InterPro" id="IPR011527">
    <property type="entry name" value="ABC1_TM_dom"/>
</dbReference>
<gene>
    <name evidence="11" type="ORF">SYNPS1DRAFT_21429</name>
</gene>
<dbReference type="GO" id="GO:0005778">
    <property type="term" value="C:peroxisomal membrane"/>
    <property type="evidence" value="ECO:0007669"/>
    <property type="project" value="TreeGrafter"/>
</dbReference>
<comment type="similarity">
    <text evidence="1">Belongs to the ABC transporter superfamily. ABCD family. Peroxisomal fatty acyl CoA transporter (TC 3.A.1.203) subfamily.</text>
</comment>
<dbReference type="PROSITE" id="PS50893">
    <property type="entry name" value="ABC_TRANSPORTER_2"/>
    <property type="match status" value="1"/>
</dbReference>
<dbReference type="PROSITE" id="PS00211">
    <property type="entry name" value="ABC_TRANSPORTER_1"/>
    <property type="match status" value="1"/>
</dbReference>
<dbReference type="SUPFAM" id="SSF90123">
    <property type="entry name" value="ABC transporter transmembrane region"/>
    <property type="match status" value="1"/>
</dbReference>
<dbReference type="CDD" id="cd03223">
    <property type="entry name" value="ABCD_peroxisomal_ALDP"/>
    <property type="match status" value="1"/>
</dbReference>
<dbReference type="Gene3D" id="1.20.1560.10">
    <property type="entry name" value="ABC transporter type 1, transmembrane domain"/>
    <property type="match status" value="1"/>
</dbReference>
<dbReference type="SUPFAM" id="SSF52540">
    <property type="entry name" value="P-loop containing nucleoside triphosphate hydrolases"/>
    <property type="match status" value="1"/>
</dbReference>
<dbReference type="EMBL" id="KZ989307">
    <property type="protein sequence ID" value="RKP26906.1"/>
    <property type="molecule type" value="Genomic_DNA"/>
</dbReference>
<dbReference type="PANTHER" id="PTHR11384:SF59">
    <property type="entry name" value="LYSOSOMAL COBALAMIN TRANSPORTER ABCD4"/>
    <property type="match status" value="1"/>
</dbReference>
<dbReference type="Pfam" id="PF06472">
    <property type="entry name" value="ABC_membrane_2"/>
    <property type="match status" value="1"/>
</dbReference>
<dbReference type="InterPro" id="IPR050835">
    <property type="entry name" value="ABC_transporter_sub-D"/>
</dbReference>
<evidence type="ECO:0000256" key="8">
    <source>
        <dbReference type="SAM" id="Phobius"/>
    </source>
</evidence>
<proteinExistence type="inferred from homology"/>
<dbReference type="GO" id="GO:0140359">
    <property type="term" value="F:ABC-type transporter activity"/>
    <property type="evidence" value="ECO:0007669"/>
    <property type="project" value="InterPro"/>
</dbReference>
<evidence type="ECO:0000256" key="5">
    <source>
        <dbReference type="ARBA" id="ARBA00022840"/>
    </source>
</evidence>
<name>A0A4P9Z380_9FUNG</name>
<dbReference type="SMART" id="SM00382">
    <property type="entry name" value="AAA"/>
    <property type="match status" value="1"/>
</dbReference>
<dbReference type="InterPro" id="IPR017871">
    <property type="entry name" value="ABC_transporter-like_CS"/>
</dbReference>
<keyword evidence="6 8" id="KW-1133">Transmembrane helix</keyword>
<evidence type="ECO:0000313" key="12">
    <source>
        <dbReference type="Proteomes" id="UP000278143"/>
    </source>
</evidence>
<evidence type="ECO:0000259" key="10">
    <source>
        <dbReference type="PROSITE" id="PS50929"/>
    </source>
</evidence>
<keyword evidence="12" id="KW-1185">Reference proteome</keyword>
<dbReference type="Pfam" id="PF00005">
    <property type="entry name" value="ABC_tran"/>
    <property type="match status" value="1"/>
</dbReference>